<organism evidence="1 2">
    <name type="scientific">Massilia virus</name>
    <dbReference type="NCBI Taxonomy" id="391640"/>
    <lineage>
        <taxon>Viruses</taxon>
        <taxon>Riboviria</taxon>
        <taxon>Orthornavirae</taxon>
        <taxon>Negarnaviricota</taxon>
        <taxon>Polyploviricotina</taxon>
        <taxon>Bunyaviricetes</taxon>
        <taxon>Hareavirales</taxon>
        <taxon>Phenuiviridae</taxon>
        <taxon>Phlebovirus</taxon>
        <taxon>Phlebovirus massiliaense</taxon>
    </lineage>
</organism>
<dbReference type="EMBL" id="KT906102">
    <property type="protein sequence ID" value="ALP32230.1"/>
    <property type="molecule type" value="Genomic_RNA"/>
</dbReference>
<accession>A0A0S2RRW9</accession>
<dbReference type="Proteomes" id="UP000157876">
    <property type="component" value="Genome"/>
</dbReference>
<evidence type="ECO:0000313" key="1">
    <source>
        <dbReference type="EMBL" id="ALP32230.1"/>
    </source>
</evidence>
<reference evidence="1 2" key="1">
    <citation type="journal article" date="2015" name="Virol. J.">
        <title>Co-circulation of a novel phlebovirus and Massilia virus in sandflies, Portugal.</title>
        <authorList>
            <person name="Amaro F."/>
            <person name="Ze-Ze L."/>
            <person name="Alves M.J."/>
            <person name="Borstler J."/>
            <person name="Clos J."/>
            <person name="Lorenzen S."/>
            <person name="Becker S.C."/>
            <person name="Schmidt-Chanasit J."/>
            <person name="Cadar D."/>
        </authorList>
    </citation>
    <scope>NUCLEOTIDE SEQUENCE [LARGE SCALE GENOMIC DNA]</scope>
    <source>
        <strain evidence="1">127</strain>
    </source>
</reference>
<protein>
    <submittedName>
        <fullName evidence="1">Nonstructural protein</fullName>
    </submittedName>
</protein>
<evidence type="ECO:0000313" key="2">
    <source>
        <dbReference type="Proteomes" id="UP000157876"/>
    </source>
</evidence>
<proteinExistence type="predicted"/>
<sequence>MFSRVVYLRKRTSDTRKGRTQRRYCVDSFLNETALFGPISLAGREVPSTVSKNSVVFDSRPTLNHYLLKNEFPAILSGEMISLQSTTLYNPIMRELYQESIHQIKRSSRDYLVSALRWPTGLASLEFIDFYFEDFIFLSVTDSYATNKLLKLLMKASGDQSCDIEKQIKIIYRKILLEGSKFGMNCYHLTGADIIRDICIIQSARVAKLSQKTRKSPSRDVVRMIYQSLSPNDLLVPPKQPGVDTEASKLAGMSAEESFDYFMAENVEFRAMALSTFWTRDWPTAAETLTSLGQKSKRGSRSTQLHCQFPLITHPSNYPPN</sequence>
<name>A0A0S2RRW9_9VIRU</name>